<feature type="non-terminal residue" evidence="1">
    <location>
        <position position="1"/>
    </location>
</feature>
<reference evidence="1" key="1">
    <citation type="submission" date="2023-10" db="EMBL/GenBank/DDBJ databases">
        <title>Genome assembly of Pristionchus species.</title>
        <authorList>
            <person name="Yoshida K."/>
            <person name="Sommer R.J."/>
        </authorList>
    </citation>
    <scope>NUCLEOTIDE SEQUENCE</scope>
    <source>
        <strain evidence="1">RS5133</strain>
    </source>
</reference>
<comment type="caution">
    <text evidence="1">The sequence shown here is derived from an EMBL/GenBank/DDBJ whole genome shotgun (WGS) entry which is preliminary data.</text>
</comment>
<feature type="non-terminal residue" evidence="1">
    <location>
        <position position="67"/>
    </location>
</feature>
<organism evidence="1 2">
    <name type="scientific">Pristionchus fissidentatus</name>
    <dbReference type="NCBI Taxonomy" id="1538716"/>
    <lineage>
        <taxon>Eukaryota</taxon>
        <taxon>Metazoa</taxon>
        <taxon>Ecdysozoa</taxon>
        <taxon>Nematoda</taxon>
        <taxon>Chromadorea</taxon>
        <taxon>Rhabditida</taxon>
        <taxon>Rhabditina</taxon>
        <taxon>Diplogasteromorpha</taxon>
        <taxon>Diplogasteroidea</taxon>
        <taxon>Neodiplogasteridae</taxon>
        <taxon>Pristionchus</taxon>
    </lineage>
</organism>
<accession>A0AAV5VQK7</accession>
<gene>
    <name evidence="1" type="ORF">PFISCL1PPCAC_11885</name>
</gene>
<evidence type="ECO:0000313" key="1">
    <source>
        <dbReference type="EMBL" id="GMT20588.1"/>
    </source>
</evidence>
<dbReference type="EMBL" id="BTSY01000003">
    <property type="protein sequence ID" value="GMT20588.1"/>
    <property type="molecule type" value="Genomic_DNA"/>
</dbReference>
<sequence length="67" mass="7543">TSTAGRRVASWPTKYYSIEGDHDHRFERRFLQRARGSTRTLPPAGVHSMRRIRPIIVAGTDSASCTT</sequence>
<dbReference type="AlphaFoldDB" id="A0AAV5VQK7"/>
<keyword evidence="2" id="KW-1185">Reference proteome</keyword>
<dbReference type="Proteomes" id="UP001432322">
    <property type="component" value="Unassembled WGS sequence"/>
</dbReference>
<proteinExistence type="predicted"/>
<evidence type="ECO:0000313" key="2">
    <source>
        <dbReference type="Proteomes" id="UP001432322"/>
    </source>
</evidence>
<protein>
    <submittedName>
        <fullName evidence="1">Uncharacterized protein</fullName>
    </submittedName>
</protein>
<name>A0AAV5VQK7_9BILA</name>